<evidence type="ECO:0000256" key="1">
    <source>
        <dbReference type="SAM" id="MobiDB-lite"/>
    </source>
</evidence>
<name>Q2LWW7_SYNAS</name>
<dbReference type="Proteomes" id="UP000001933">
    <property type="component" value="Chromosome"/>
</dbReference>
<organism evidence="2 3">
    <name type="scientific">Syntrophus aciditrophicus (strain SB)</name>
    <dbReference type="NCBI Taxonomy" id="56780"/>
    <lineage>
        <taxon>Bacteria</taxon>
        <taxon>Pseudomonadati</taxon>
        <taxon>Thermodesulfobacteriota</taxon>
        <taxon>Syntrophia</taxon>
        <taxon>Syntrophales</taxon>
        <taxon>Syntrophaceae</taxon>
        <taxon>Syntrophus</taxon>
    </lineage>
</organism>
<evidence type="ECO:0000313" key="2">
    <source>
        <dbReference type="EMBL" id="ABC78579.1"/>
    </source>
</evidence>
<reference evidence="2 3" key="1">
    <citation type="journal article" date="2007" name="Proc. Natl. Acad. Sci. U.S.A.">
        <title>The genome of Syntrophus aciditrophicus: life at the thermodynamic limit of microbial growth.</title>
        <authorList>
            <person name="McInerney M.J."/>
            <person name="Rohlin L."/>
            <person name="Mouttaki H."/>
            <person name="Kim U."/>
            <person name="Krupp R.S."/>
            <person name="Rios-Hernandez L."/>
            <person name="Sieber J."/>
            <person name="Struchtemeyer C.G."/>
            <person name="Bhattacharyya A."/>
            <person name="Campbell J.W."/>
            <person name="Gunsalus R.P."/>
        </authorList>
    </citation>
    <scope>NUCLEOTIDE SEQUENCE [LARGE SCALE GENOMIC DNA]</scope>
    <source>
        <strain evidence="2 3">SB</strain>
    </source>
</reference>
<dbReference type="KEGG" id="sat:SYN_03785"/>
<dbReference type="STRING" id="56780.SYN_03785"/>
<dbReference type="AlphaFoldDB" id="Q2LWW7"/>
<sequence>MTASWPWKAKDRGNGERRKEVGLLLGSDNALALDRTVCRILDLEPDHVPTLRAARELELLDDSFTIDGPLDPVRPFRLPQSAPSLLYGPQSLQRLIRLHFLPQTPSSMPISADSAGPAGQSARPGPSTNPPGLLNSTMTGASAAAAASRFVPTARCIRWIRCRAA</sequence>
<dbReference type="EMBL" id="CP000252">
    <property type="protein sequence ID" value="ABC78579.1"/>
    <property type="molecule type" value="Genomic_DNA"/>
</dbReference>
<keyword evidence="3" id="KW-1185">Reference proteome</keyword>
<dbReference type="HOGENOM" id="CLU_1609938_0_0_7"/>
<dbReference type="InParanoid" id="Q2LWW7"/>
<accession>Q2LWW7</accession>
<evidence type="ECO:0000313" key="3">
    <source>
        <dbReference type="Proteomes" id="UP000001933"/>
    </source>
</evidence>
<dbReference type="eggNOG" id="COG2006">
    <property type="taxonomic scope" value="Bacteria"/>
</dbReference>
<gene>
    <name evidence="2" type="ORF">SYN_03785</name>
</gene>
<protein>
    <submittedName>
        <fullName evidence="2">Hypothetical cytosolic protein</fullName>
    </submittedName>
</protein>
<feature type="region of interest" description="Disordered" evidence="1">
    <location>
        <begin position="107"/>
        <end position="137"/>
    </location>
</feature>
<proteinExistence type="predicted"/>